<evidence type="ECO:0000256" key="1">
    <source>
        <dbReference type="SAM" id="MobiDB-lite"/>
    </source>
</evidence>
<feature type="region of interest" description="Disordered" evidence="1">
    <location>
        <begin position="51"/>
        <end position="112"/>
    </location>
</feature>
<sequence length="144" mass="15660">MSDKIEMTVTVNPLVSPKLYQRLRACSSPRERAIVFRALAEARLWDETMGNAQPVERGAPDHREASYMPVTSRQERPVQREATQSHPTAATSAAIASRSPTAPATTGSEAAESLEAFQTVRSADFDDSGSAFNDALGDNFAQFE</sequence>
<comment type="caution">
    <text evidence="2">The sequence shown here is derived from an EMBL/GenBank/DDBJ whole genome shotgun (WGS) entry which is preliminary data.</text>
</comment>
<proteinExistence type="predicted"/>
<organism evidence="2 3">
    <name type="scientific">Paraburkholderia tagetis</name>
    <dbReference type="NCBI Taxonomy" id="2913261"/>
    <lineage>
        <taxon>Bacteria</taxon>
        <taxon>Pseudomonadati</taxon>
        <taxon>Pseudomonadota</taxon>
        <taxon>Betaproteobacteria</taxon>
        <taxon>Burkholderiales</taxon>
        <taxon>Burkholderiaceae</taxon>
        <taxon>Paraburkholderia</taxon>
    </lineage>
</organism>
<keyword evidence="3" id="KW-1185">Reference proteome</keyword>
<dbReference type="Proteomes" id="UP001139308">
    <property type="component" value="Unassembled WGS sequence"/>
</dbReference>
<dbReference type="RefSeq" id="WP_238467182.1">
    <property type="nucleotide sequence ID" value="NZ_JAKLJA010000033.1"/>
</dbReference>
<gene>
    <name evidence="2" type="ORF">L5014_28715</name>
</gene>
<feature type="compositionally biased region" description="Low complexity" evidence="1">
    <location>
        <begin position="87"/>
        <end position="106"/>
    </location>
</feature>
<dbReference type="AlphaFoldDB" id="A0A9X1RS84"/>
<name>A0A9X1RS84_9BURK</name>
<evidence type="ECO:0000313" key="3">
    <source>
        <dbReference type="Proteomes" id="UP001139308"/>
    </source>
</evidence>
<evidence type="ECO:0000313" key="2">
    <source>
        <dbReference type="EMBL" id="MCG5077281.1"/>
    </source>
</evidence>
<dbReference type="EMBL" id="JAKLJA010000033">
    <property type="protein sequence ID" value="MCG5077281.1"/>
    <property type="molecule type" value="Genomic_DNA"/>
</dbReference>
<protein>
    <submittedName>
        <fullName evidence="2">Uncharacterized protein</fullName>
    </submittedName>
</protein>
<reference evidence="2" key="1">
    <citation type="submission" date="2022-01" db="EMBL/GenBank/DDBJ databases">
        <title>Genome sequence and assembly of Parabukholderia sp. RG36.</title>
        <authorList>
            <person name="Chhetri G."/>
        </authorList>
    </citation>
    <scope>NUCLEOTIDE SEQUENCE</scope>
    <source>
        <strain evidence="2">RG36</strain>
    </source>
</reference>
<accession>A0A9X1RS84</accession>